<evidence type="ECO:0000256" key="1">
    <source>
        <dbReference type="SAM" id="Phobius"/>
    </source>
</evidence>
<evidence type="ECO:0008006" key="4">
    <source>
        <dbReference type="Google" id="ProtNLM"/>
    </source>
</evidence>
<dbReference type="EMBL" id="BAAARY010000013">
    <property type="protein sequence ID" value="GAA2526937.1"/>
    <property type="molecule type" value="Genomic_DNA"/>
</dbReference>
<protein>
    <recommendedName>
        <fullName evidence="4">N-acetyltransferase domain-containing protein</fullName>
    </recommendedName>
</protein>
<accession>A0ABN3NM24</accession>
<sequence>MGVWEVVGWAGSALVVWSLLQARILRLRAYNLIGGLLLVAFNAAVSLWSMVALNVALSAINVWHLWRLLSSRHDSAVYGVVEVGVGDPFLGHLLTVHAPDIQRFNPGFRIGATVSDRTAFLIVRRDETVGVMVVRDLGDGVAQVELDYVTPRFRDFTPGEFVFRRSRLLTERGFRRVLTPPGMVSPYYERLGFAPAGDRFALDLAI</sequence>
<proteinExistence type="predicted"/>
<comment type="caution">
    <text evidence="2">The sequence shown here is derived from an EMBL/GenBank/DDBJ whole genome shotgun (WGS) entry which is preliminary data.</text>
</comment>
<name>A0ABN3NM24_9ACTN</name>
<evidence type="ECO:0000313" key="2">
    <source>
        <dbReference type="EMBL" id="GAA2526937.1"/>
    </source>
</evidence>
<keyword evidence="1" id="KW-1133">Transmembrane helix</keyword>
<reference evidence="2 3" key="1">
    <citation type="journal article" date="2019" name="Int. J. Syst. Evol. Microbiol.">
        <title>The Global Catalogue of Microorganisms (GCM) 10K type strain sequencing project: providing services to taxonomists for standard genome sequencing and annotation.</title>
        <authorList>
            <consortium name="The Broad Institute Genomics Platform"/>
            <consortium name="The Broad Institute Genome Sequencing Center for Infectious Disease"/>
            <person name="Wu L."/>
            <person name="Ma J."/>
        </authorList>
    </citation>
    <scope>NUCLEOTIDE SEQUENCE [LARGE SCALE GENOMIC DNA]</scope>
    <source>
        <strain evidence="2 3">JCM 3367</strain>
    </source>
</reference>
<keyword evidence="1" id="KW-0472">Membrane</keyword>
<gene>
    <name evidence="2" type="ORF">GCM10010201_27180</name>
</gene>
<feature type="transmembrane region" description="Helical" evidence="1">
    <location>
        <begin position="6"/>
        <end position="25"/>
    </location>
</feature>
<dbReference type="Proteomes" id="UP001499978">
    <property type="component" value="Unassembled WGS sequence"/>
</dbReference>
<keyword evidence="1" id="KW-0812">Transmembrane</keyword>
<dbReference type="RefSeq" id="WP_344172952.1">
    <property type="nucleotide sequence ID" value="NZ_BAAARY010000013.1"/>
</dbReference>
<keyword evidence="3" id="KW-1185">Reference proteome</keyword>
<evidence type="ECO:0000313" key="3">
    <source>
        <dbReference type="Proteomes" id="UP001499978"/>
    </source>
</evidence>
<feature type="transmembrane region" description="Helical" evidence="1">
    <location>
        <begin position="37"/>
        <end position="66"/>
    </location>
</feature>
<organism evidence="2 3">
    <name type="scientific">Pilimelia columellifera subsp. columellifera</name>
    <dbReference type="NCBI Taxonomy" id="706583"/>
    <lineage>
        <taxon>Bacteria</taxon>
        <taxon>Bacillati</taxon>
        <taxon>Actinomycetota</taxon>
        <taxon>Actinomycetes</taxon>
        <taxon>Micromonosporales</taxon>
        <taxon>Micromonosporaceae</taxon>
        <taxon>Pilimelia</taxon>
    </lineage>
</organism>